<proteinExistence type="predicted"/>
<evidence type="ECO:0000313" key="1">
    <source>
        <dbReference type="EMBL" id="CAF4212255.1"/>
    </source>
</evidence>
<protein>
    <submittedName>
        <fullName evidence="1">Uncharacterized protein</fullName>
    </submittedName>
</protein>
<feature type="non-terminal residue" evidence="1">
    <location>
        <position position="1"/>
    </location>
</feature>
<gene>
    <name evidence="1" type="ORF">JBS370_LOCUS37050</name>
</gene>
<dbReference type="Proteomes" id="UP000663836">
    <property type="component" value="Unassembled WGS sequence"/>
</dbReference>
<dbReference type="EMBL" id="CAJOBD010015929">
    <property type="protein sequence ID" value="CAF4212255.1"/>
    <property type="molecule type" value="Genomic_DNA"/>
</dbReference>
<comment type="caution">
    <text evidence="1">The sequence shown here is derived from an EMBL/GenBank/DDBJ whole genome shotgun (WGS) entry which is preliminary data.</text>
</comment>
<evidence type="ECO:0000313" key="2">
    <source>
        <dbReference type="Proteomes" id="UP000663836"/>
    </source>
</evidence>
<dbReference type="AlphaFoldDB" id="A0A820BVL3"/>
<reference evidence="1" key="1">
    <citation type="submission" date="2021-02" db="EMBL/GenBank/DDBJ databases">
        <authorList>
            <person name="Nowell W R."/>
        </authorList>
    </citation>
    <scope>NUCLEOTIDE SEQUENCE</scope>
</reference>
<organism evidence="1 2">
    <name type="scientific">Rotaria sordida</name>
    <dbReference type="NCBI Taxonomy" id="392033"/>
    <lineage>
        <taxon>Eukaryota</taxon>
        <taxon>Metazoa</taxon>
        <taxon>Spiralia</taxon>
        <taxon>Gnathifera</taxon>
        <taxon>Rotifera</taxon>
        <taxon>Eurotatoria</taxon>
        <taxon>Bdelloidea</taxon>
        <taxon>Philodinida</taxon>
        <taxon>Philodinidae</taxon>
        <taxon>Rotaria</taxon>
    </lineage>
</organism>
<sequence length="86" mass="10227">ENETIRDRIEKILNKVKTFTNRKRQELHQSIDSGYDLSQVNDLILTLTERKCDQQIIRSLEKKQEDILQDLLNLKNETTKTIENLD</sequence>
<name>A0A820BVL3_9BILA</name>
<accession>A0A820BVL3</accession>